<reference evidence="4 5" key="1">
    <citation type="submission" date="2019-09" db="EMBL/GenBank/DDBJ databases">
        <title>Salinarimonas rosea gen. nov., sp. nov., a new member of the a-2 subgroup of the Proteobacteria.</title>
        <authorList>
            <person name="Liu J."/>
        </authorList>
    </citation>
    <scope>NUCLEOTIDE SEQUENCE [LARGE SCALE GENOMIC DNA]</scope>
    <source>
        <strain evidence="4 5">BN140002</strain>
    </source>
</reference>
<dbReference type="EMBL" id="VUOA01000026">
    <property type="protein sequence ID" value="KAA2236505.1"/>
    <property type="molecule type" value="Genomic_DNA"/>
</dbReference>
<dbReference type="PANTHER" id="PTHR10204:SF34">
    <property type="entry name" value="NAD(P)H DEHYDROGENASE [QUINONE] 1 ISOFORM 1"/>
    <property type="match status" value="1"/>
</dbReference>
<dbReference type="InterPro" id="IPR051545">
    <property type="entry name" value="NAD(P)H_dehydrogenase_qn"/>
</dbReference>
<evidence type="ECO:0000313" key="4">
    <source>
        <dbReference type="EMBL" id="KAA2236505.1"/>
    </source>
</evidence>
<dbReference type="Pfam" id="PF02525">
    <property type="entry name" value="Flavodoxin_2"/>
    <property type="match status" value="1"/>
</dbReference>
<dbReference type="SUPFAM" id="SSF52218">
    <property type="entry name" value="Flavoproteins"/>
    <property type="match status" value="1"/>
</dbReference>
<comment type="similarity">
    <text evidence="1">Belongs to the NAD(P)H dehydrogenase (quinone) family.</text>
</comment>
<dbReference type="RefSeq" id="WP_149818678.1">
    <property type="nucleotide sequence ID" value="NZ_VUOA01000026.1"/>
</dbReference>
<feature type="domain" description="Flavodoxin-like fold" evidence="3">
    <location>
        <begin position="1"/>
        <end position="134"/>
    </location>
</feature>
<evidence type="ECO:0000313" key="5">
    <source>
        <dbReference type="Proteomes" id="UP000323142"/>
    </source>
</evidence>
<keyword evidence="5" id="KW-1185">Reference proteome</keyword>
<evidence type="ECO:0000259" key="3">
    <source>
        <dbReference type="Pfam" id="PF02525"/>
    </source>
</evidence>
<proteinExistence type="inferred from homology"/>
<name>A0A5B2VCN6_9HYPH</name>
<protein>
    <submittedName>
        <fullName evidence="4">NAD(P)H-dependent oxidoreductase</fullName>
    </submittedName>
</protein>
<dbReference type="InterPro" id="IPR029039">
    <property type="entry name" value="Flavoprotein-like_sf"/>
</dbReference>
<comment type="caution">
    <text evidence="4">The sequence shown here is derived from an EMBL/GenBank/DDBJ whole genome shotgun (WGS) entry which is preliminary data.</text>
</comment>
<dbReference type="PANTHER" id="PTHR10204">
    <property type="entry name" value="NAD P H OXIDOREDUCTASE-RELATED"/>
    <property type="match status" value="1"/>
</dbReference>
<keyword evidence="2" id="KW-0560">Oxidoreductase</keyword>
<dbReference type="Gene3D" id="3.40.50.360">
    <property type="match status" value="1"/>
</dbReference>
<reference evidence="4 5" key="2">
    <citation type="submission" date="2019-09" db="EMBL/GenBank/DDBJ databases">
        <authorList>
            <person name="Jin C."/>
        </authorList>
    </citation>
    <scope>NUCLEOTIDE SEQUENCE [LARGE SCALE GENOMIC DNA]</scope>
    <source>
        <strain evidence="4 5">BN140002</strain>
    </source>
</reference>
<evidence type="ECO:0000256" key="1">
    <source>
        <dbReference type="ARBA" id="ARBA00006252"/>
    </source>
</evidence>
<sequence length="193" mass="21578">MRILVLYAHPDPESYVAALLRASLEALARAGHEADLCDLYADGFDPVLSLGERRSYHAVPENRRGVEDYVRRLERAEGLLLVHPVWNFGYPAILKGFLDRVFLPGVSFRIEAGTVVPNLTHLRLLGAVTTYGAPRWRAMLVGDPPRRVTGRMLRVLAAPRARFVYLAHYDMNRSTPDSRARFLARVSGTLGGL</sequence>
<dbReference type="OrthoDB" id="9798454at2"/>
<dbReference type="GO" id="GO:0005829">
    <property type="term" value="C:cytosol"/>
    <property type="evidence" value="ECO:0007669"/>
    <property type="project" value="TreeGrafter"/>
</dbReference>
<gene>
    <name evidence="4" type="ORF">F0L46_14340</name>
</gene>
<dbReference type="GO" id="GO:0003955">
    <property type="term" value="F:NAD(P)H dehydrogenase (quinone) activity"/>
    <property type="evidence" value="ECO:0007669"/>
    <property type="project" value="TreeGrafter"/>
</dbReference>
<dbReference type="AlphaFoldDB" id="A0A5B2VCN6"/>
<dbReference type="Proteomes" id="UP000323142">
    <property type="component" value="Unassembled WGS sequence"/>
</dbReference>
<organism evidence="4 5">
    <name type="scientific">Salinarimonas soli</name>
    <dbReference type="NCBI Taxonomy" id="1638099"/>
    <lineage>
        <taxon>Bacteria</taxon>
        <taxon>Pseudomonadati</taxon>
        <taxon>Pseudomonadota</taxon>
        <taxon>Alphaproteobacteria</taxon>
        <taxon>Hyphomicrobiales</taxon>
        <taxon>Salinarimonadaceae</taxon>
        <taxon>Salinarimonas</taxon>
    </lineage>
</organism>
<evidence type="ECO:0000256" key="2">
    <source>
        <dbReference type="ARBA" id="ARBA00023002"/>
    </source>
</evidence>
<accession>A0A5B2VCN6</accession>
<dbReference type="InterPro" id="IPR003680">
    <property type="entry name" value="Flavodoxin_fold"/>
</dbReference>